<feature type="region of interest" description="Disordered" evidence="4">
    <location>
        <begin position="749"/>
        <end position="797"/>
    </location>
</feature>
<evidence type="ECO:0000313" key="6">
    <source>
        <dbReference type="EMBL" id="CAD9559847.1"/>
    </source>
</evidence>
<feature type="compositionally biased region" description="Basic residues" evidence="4">
    <location>
        <begin position="769"/>
        <end position="783"/>
    </location>
</feature>
<dbReference type="InterPro" id="IPR002110">
    <property type="entry name" value="Ankyrin_rpt"/>
</dbReference>
<dbReference type="Pfam" id="PF00023">
    <property type="entry name" value="Ank"/>
    <property type="match status" value="1"/>
</dbReference>
<dbReference type="InterPro" id="IPR035892">
    <property type="entry name" value="C2_domain_sf"/>
</dbReference>
<organism evidence="6">
    <name type="scientific">Zooxanthella nutricula</name>
    <dbReference type="NCBI Taxonomy" id="1333877"/>
    <lineage>
        <taxon>Eukaryota</taxon>
        <taxon>Sar</taxon>
        <taxon>Alveolata</taxon>
        <taxon>Dinophyceae</taxon>
        <taxon>Peridiniales</taxon>
        <taxon>Peridiniales incertae sedis</taxon>
        <taxon>Zooxanthella</taxon>
    </lineage>
</organism>
<dbReference type="SMART" id="SM00248">
    <property type="entry name" value="ANK"/>
    <property type="match status" value="11"/>
</dbReference>
<keyword evidence="2 3" id="KW-0040">ANK repeat</keyword>
<feature type="repeat" description="ANK" evidence="3">
    <location>
        <begin position="70"/>
        <end position="102"/>
    </location>
</feature>
<dbReference type="Gene3D" id="2.60.40.150">
    <property type="entry name" value="C2 domain"/>
    <property type="match status" value="1"/>
</dbReference>
<dbReference type="InterPro" id="IPR036770">
    <property type="entry name" value="Ankyrin_rpt-contain_sf"/>
</dbReference>
<dbReference type="PANTHER" id="PTHR24173">
    <property type="entry name" value="ANKYRIN REPEAT CONTAINING"/>
    <property type="match status" value="1"/>
</dbReference>
<evidence type="ECO:0000256" key="3">
    <source>
        <dbReference type="PROSITE-ProRule" id="PRU00023"/>
    </source>
</evidence>
<reference evidence="6" key="1">
    <citation type="submission" date="2021-01" db="EMBL/GenBank/DDBJ databases">
        <authorList>
            <person name="Corre E."/>
            <person name="Pelletier E."/>
            <person name="Niang G."/>
            <person name="Scheremetjew M."/>
            <person name="Finn R."/>
            <person name="Kale V."/>
            <person name="Holt S."/>
            <person name="Cochrane G."/>
            <person name="Meng A."/>
            <person name="Brown T."/>
            <person name="Cohen L."/>
        </authorList>
    </citation>
    <scope>NUCLEOTIDE SEQUENCE</scope>
    <source>
        <strain evidence="6">RCC3387</strain>
    </source>
</reference>
<dbReference type="PROSITE" id="PS50004">
    <property type="entry name" value="C2"/>
    <property type="match status" value="1"/>
</dbReference>
<evidence type="ECO:0000259" key="5">
    <source>
        <dbReference type="PROSITE" id="PS50004"/>
    </source>
</evidence>
<dbReference type="AlphaFoldDB" id="A0A7S2JYC4"/>
<feature type="repeat" description="ANK" evidence="3">
    <location>
        <begin position="37"/>
        <end position="69"/>
    </location>
</feature>
<feature type="repeat" description="ANK" evidence="3">
    <location>
        <begin position="4"/>
        <end position="36"/>
    </location>
</feature>
<dbReference type="Pfam" id="PF12796">
    <property type="entry name" value="Ank_2"/>
    <property type="match status" value="3"/>
</dbReference>
<evidence type="ECO:0000256" key="1">
    <source>
        <dbReference type="ARBA" id="ARBA00022737"/>
    </source>
</evidence>
<dbReference type="EMBL" id="HBGW01036076">
    <property type="protein sequence ID" value="CAD9559847.1"/>
    <property type="molecule type" value="Transcribed_RNA"/>
</dbReference>
<gene>
    <name evidence="6" type="ORF">BRAN1462_LOCUS22821</name>
</gene>
<proteinExistence type="predicted"/>
<accession>A0A7S2JYC4</accession>
<dbReference type="Pfam" id="PF00168">
    <property type="entry name" value="C2"/>
    <property type="match status" value="1"/>
</dbReference>
<dbReference type="PROSITE" id="PS50297">
    <property type="entry name" value="ANK_REP_REGION"/>
    <property type="match status" value="5"/>
</dbReference>
<keyword evidence="1" id="KW-0677">Repeat</keyword>
<evidence type="ECO:0000256" key="4">
    <source>
        <dbReference type="SAM" id="MobiDB-lite"/>
    </source>
</evidence>
<feature type="repeat" description="ANK" evidence="3">
    <location>
        <begin position="245"/>
        <end position="270"/>
    </location>
</feature>
<feature type="repeat" description="ANK" evidence="3">
    <location>
        <begin position="329"/>
        <end position="361"/>
    </location>
</feature>
<feature type="repeat" description="ANK" evidence="3">
    <location>
        <begin position="212"/>
        <end position="244"/>
    </location>
</feature>
<sequence>MDKKKRTPLLYAARYGRVYAVSRLLDAKASLKLMDREGRSALMLAACNAHYDTVHLLLRARASVNLEDQYYKTPLHGALETGNEEVSMLLLNAEADVNTYDCEGRTPTLLTMDHGNMRLFSSVVQRKANLDVLDKRGWNVVIYAIETGMLLEISPILRKLGSQAKLILRARDPQGRNSMHHAACLSSLAQAEAAIKVIGEMDPECSIYGDCNGDTSIHMAAELGRLDILRALLDDKESADRINNVGETPLHQSVHGGHLACVVALLRDRGRGKGPWCDASALDNSGKTILHHAAVSGNLDLVNLVVGSREGRGREIVLPSIDPNSADNSGATALMVAAREGQWQVLPSLFLGGANLIAKDKDGFTALHFAAVDDEPVSCSCLLDLSIAPDTPDSIGWTALMHASARGCDEAVRVLVDSTKCDLNARNWDGDTALQVCMRRTDPPELVQVTTNLLTDGILDNDLPTNSHIEAKGHFMISVLDSVDLYMEGKVGELNTYVCLQLRTHKGATPFVAFTTCVMKDPSPEWHETFRFDIDSLDSTAVLVAWVIAAPGDDEQDVIDGTELGLSEEDLRTVKQMAVQEGVRVGRRGKAEFTEALGKAFRRFHRRADRDEDREVMRLRKRALAESRGVEPTMDLQMGINQDSSALGARRWNEVANLRATLERSGCEIHEPLVPRTHLPLGCVVTRFRQLRTAVWETEPVQVYRTLRLNCRGNLRLEVDFRPQFFEPQMDARAKQLSPEEEDRIYTVGPFDVTHPSADDLIRPVPPPLKKKNGKGRSARSRTPKGTEASAQGAKRA</sequence>
<dbReference type="SUPFAM" id="SSF48403">
    <property type="entry name" value="Ankyrin repeat"/>
    <property type="match status" value="2"/>
</dbReference>
<dbReference type="PANTHER" id="PTHR24173:SF74">
    <property type="entry name" value="ANKYRIN REPEAT DOMAIN-CONTAINING PROTEIN 16"/>
    <property type="match status" value="1"/>
</dbReference>
<feature type="domain" description="C2" evidence="5">
    <location>
        <begin position="455"/>
        <end position="584"/>
    </location>
</feature>
<name>A0A7S2JYC4_9DINO</name>
<dbReference type="Gene3D" id="1.25.40.20">
    <property type="entry name" value="Ankyrin repeat-containing domain"/>
    <property type="match status" value="3"/>
</dbReference>
<protein>
    <recommendedName>
        <fullName evidence="5">C2 domain-containing protein</fullName>
    </recommendedName>
</protein>
<dbReference type="PROSITE" id="PS50088">
    <property type="entry name" value="ANK_REPEAT"/>
    <property type="match status" value="6"/>
</dbReference>
<dbReference type="InterPro" id="IPR000008">
    <property type="entry name" value="C2_dom"/>
</dbReference>
<dbReference type="SUPFAM" id="SSF49562">
    <property type="entry name" value="C2 domain (Calcium/lipid-binding domain, CaLB)"/>
    <property type="match status" value="1"/>
</dbReference>
<evidence type="ECO:0000256" key="2">
    <source>
        <dbReference type="ARBA" id="ARBA00023043"/>
    </source>
</evidence>